<evidence type="ECO:0000259" key="2">
    <source>
        <dbReference type="Pfam" id="PF06439"/>
    </source>
</evidence>
<feature type="signal peptide" evidence="1">
    <location>
        <begin position="1"/>
        <end position="23"/>
    </location>
</feature>
<reference evidence="4" key="1">
    <citation type="journal article" date="2019" name="Int. J. Syst. Evol. Microbiol.">
        <title>The Global Catalogue of Microorganisms (GCM) 10K type strain sequencing project: providing services to taxonomists for standard genome sequencing and annotation.</title>
        <authorList>
            <consortium name="The Broad Institute Genomics Platform"/>
            <consortium name="The Broad Institute Genome Sequencing Center for Infectious Disease"/>
            <person name="Wu L."/>
            <person name="Ma J."/>
        </authorList>
    </citation>
    <scope>NUCLEOTIDE SEQUENCE [LARGE SCALE GENOMIC DNA]</scope>
    <source>
        <strain evidence="4">JCM 17925</strain>
    </source>
</reference>
<keyword evidence="4" id="KW-1185">Reference proteome</keyword>
<dbReference type="EMBL" id="BAABHB010000004">
    <property type="protein sequence ID" value="GAA4406222.1"/>
    <property type="molecule type" value="Genomic_DNA"/>
</dbReference>
<proteinExistence type="predicted"/>
<feature type="domain" description="3-keto-alpha-glucoside-1,2-lyase/3-keto-2-hydroxy-glucal hydratase" evidence="2">
    <location>
        <begin position="37"/>
        <end position="234"/>
    </location>
</feature>
<organism evidence="3 4">
    <name type="scientific">Nibrella viscosa</name>
    <dbReference type="NCBI Taxonomy" id="1084524"/>
    <lineage>
        <taxon>Bacteria</taxon>
        <taxon>Pseudomonadati</taxon>
        <taxon>Bacteroidota</taxon>
        <taxon>Cytophagia</taxon>
        <taxon>Cytophagales</taxon>
        <taxon>Spirosomataceae</taxon>
        <taxon>Nibrella</taxon>
    </lineage>
</organism>
<dbReference type="Pfam" id="PF06439">
    <property type="entry name" value="3keto-disac_hyd"/>
    <property type="match status" value="1"/>
</dbReference>
<evidence type="ECO:0000256" key="1">
    <source>
        <dbReference type="SAM" id="SignalP"/>
    </source>
</evidence>
<name>A0ABP8KG87_9BACT</name>
<sequence>MKIRTLQWLSGCLLVCMTLPAYAQKANTLTPKEKKAGWVLLFDGTSSNGWTTPGGKPVPAGWEVKDGLLIARKGAKGGDIISANQYADFDLMLDFNLEPGGNSGVKYFFTKYEKGGNLGMEYQILDDELAEDNKKENHLTGSFYDVIPPNAALKKVKAPGQWNTLRIVAKGRQVEHWLNGVKILEFTRGSQPFTEAVALSKFSKTVPAFGTVEKGHILLQEHGHEVSFKNIKIKPL</sequence>
<keyword evidence="1" id="KW-0732">Signal</keyword>
<evidence type="ECO:0000313" key="4">
    <source>
        <dbReference type="Proteomes" id="UP001500936"/>
    </source>
</evidence>
<feature type="chain" id="PRO_5045785506" description="3-keto-alpha-glucoside-1,2-lyase/3-keto-2-hydroxy-glucal hydratase domain-containing protein" evidence="1">
    <location>
        <begin position="24"/>
        <end position="236"/>
    </location>
</feature>
<dbReference type="InterPro" id="IPR010496">
    <property type="entry name" value="AL/BT2_dom"/>
</dbReference>
<accession>A0ABP8KG87</accession>
<comment type="caution">
    <text evidence="3">The sequence shown here is derived from an EMBL/GenBank/DDBJ whole genome shotgun (WGS) entry which is preliminary data.</text>
</comment>
<protein>
    <recommendedName>
        <fullName evidence="2">3-keto-alpha-glucoside-1,2-lyase/3-keto-2-hydroxy-glucal hydratase domain-containing protein</fullName>
    </recommendedName>
</protein>
<evidence type="ECO:0000313" key="3">
    <source>
        <dbReference type="EMBL" id="GAA4406222.1"/>
    </source>
</evidence>
<gene>
    <name evidence="3" type="ORF">GCM10023187_25450</name>
</gene>
<dbReference type="RefSeq" id="WP_345267640.1">
    <property type="nucleotide sequence ID" value="NZ_BAABHB010000004.1"/>
</dbReference>
<dbReference type="Gene3D" id="2.60.120.560">
    <property type="entry name" value="Exo-inulinase, domain 1"/>
    <property type="match status" value="1"/>
</dbReference>
<dbReference type="Proteomes" id="UP001500936">
    <property type="component" value="Unassembled WGS sequence"/>
</dbReference>